<dbReference type="Pfam" id="PF18735">
    <property type="entry name" value="HEPN_RiboL-PSP"/>
    <property type="match status" value="1"/>
</dbReference>
<dbReference type="KEGG" id="spoa:EQM13_01365"/>
<dbReference type="OrthoDB" id="9553660at2"/>
<dbReference type="InterPro" id="IPR041519">
    <property type="entry name" value="HEPN_RiboL-PSP"/>
</dbReference>
<accession>A0A410Q8K2</accession>
<evidence type="ECO:0000259" key="1">
    <source>
        <dbReference type="Pfam" id="PF18735"/>
    </source>
</evidence>
<sequence>MRKKIKVNEHIIDKVQSKIDSRGDINQFAMRFLINFGISYEVLKLSKENFVKKEYIEYSMKQCIVSLISYIETLLRDIFIFILKERPGYYDLVTKEYSLTISGELDKGNKYLLAEIFNFQNIKDIERAFKVLFESETFFEEIGSFVVNKYDSSDKIIKKFSLDKSLPNWLENLNEVIKTRHNIVHDGNYNLIFSEKKLNEYQKCILCFGQIFSLYVAYNFNLPVIVIEYDKRKKPIPYFLGLEDFEHEWIEIDEV</sequence>
<evidence type="ECO:0000313" key="2">
    <source>
        <dbReference type="EMBL" id="QAT60315.1"/>
    </source>
</evidence>
<feature type="domain" description="RiboL-PSP-HEPN" evidence="1">
    <location>
        <begin position="52"/>
        <end position="206"/>
    </location>
</feature>
<evidence type="ECO:0000313" key="3">
    <source>
        <dbReference type="Proteomes" id="UP000287969"/>
    </source>
</evidence>
<keyword evidence="3" id="KW-1185">Reference proteome</keyword>
<dbReference type="RefSeq" id="WP_128751723.1">
    <property type="nucleotide sequence ID" value="NZ_CP035282.1"/>
</dbReference>
<dbReference type="AlphaFoldDB" id="A0A410Q8K2"/>
<dbReference type="EMBL" id="CP035282">
    <property type="protein sequence ID" value="QAT60315.1"/>
    <property type="molecule type" value="Genomic_DNA"/>
</dbReference>
<reference evidence="3" key="1">
    <citation type="submission" date="2019-01" db="EMBL/GenBank/DDBJ databases">
        <title>Draft genomes of a novel of Sporanaerobacter strains.</title>
        <authorList>
            <person name="Ma S."/>
        </authorList>
    </citation>
    <scope>NUCLEOTIDE SEQUENCE [LARGE SCALE GENOMIC DNA]</scope>
    <source>
        <strain evidence="3">NJN-17</strain>
    </source>
</reference>
<gene>
    <name evidence="2" type="ORF">EQM13_01365</name>
</gene>
<dbReference type="Proteomes" id="UP000287969">
    <property type="component" value="Chromosome"/>
</dbReference>
<proteinExistence type="predicted"/>
<organism evidence="2 3">
    <name type="scientific">Acidilutibacter cellobiosedens</name>
    <dbReference type="NCBI Taxonomy" id="2507161"/>
    <lineage>
        <taxon>Bacteria</taxon>
        <taxon>Bacillati</taxon>
        <taxon>Bacillota</taxon>
        <taxon>Tissierellia</taxon>
        <taxon>Tissierellales</taxon>
        <taxon>Acidilutibacteraceae</taxon>
        <taxon>Acidilutibacter</taxon>
    </lineage>
</organism>
<name>A0A410Q8K2_9FIRM</name>
<protein>
    <recommendedName>
        <fullName evidence="1">RiboL-PSP-HEPN domain-containing protein</fullName>
    </recommendedName>
</protein>